<gene>
    <name evidence="3" type="ORF">UABAM_03199</name>
</gene>
<dbReference type="InterPro" id="IPR006684">
    <property type="entry name" value="YbgC/YbaW"/>
</dbReference>
<dbReference type="PANTHER" id="PTHR31793">
    <property type="entry name" value="4-HYDROXYBENZOYL-COA THIOESTERASE FAMILY MEMBER"/>
    <property type="match status" value="1"/>
</dbReference>
<dbReference type="PROSITE" id="PS01328">
    <property type="entry name" value="4HBCOA_THIOESTERASE"/>
    <property type="match status" value="1"/>
</dbReference>
<dbReference type="PIRSF" id="PIRSF003230">
    <property type="entry name" value="YbgC"/>
    <property type="match status" value="1"/>
</dbReference>
<sequence length="135" mass="16015">MNHRFHTTKRVEFSDTDMAGIVHFSNYFRYMEIAEHDFFRSLGLSVVMDHEGNTISWPRVKCSFEYKQPIRFEQIIDIYIDIEHIGKKSLKYVAYLKHNEQIMAIGHSTIVCCSYDKDGLKSIEIPQHFRECFSQ</sequence>
<dbReference type="Pfam" id="PF13279">
    <property type="entry name" value="4HBT_2"/>
    <property type="match status" value="1"/>
</dbReference>
<organism evidence="3 4">
    <name type="scientific">Uabimicrobium amorphum</name>
    <dbReference type="NCBI Taxonomy" id="2596890"/>
    <lineage>
        <taxon>Bacteria</taxon>
        <taxon>Pseudomonadati</taxon>
        <taxon>Planctomycetota</taxon>
        <taxon>Candidatus Uabimicrobiia</taxon>
        <taxon>Candidatus Uabimicrobiales</taxon>
        <taxon>Candidatus Uabimicrobiaceae</taxon>
        <taxon>Candidatus Uabimicrobium</taxon>
    </lineage>
</organism>
<dbReference type="EMBL" id="AP019860">
    <property type="protein sequence ID" value="BBM84838.1"/>
    <property type="molecule type" value="Genomic_DNA"/>
</dbReference>
<proteinExistence type="inferred from homology"/>
<comment type="similarity">
    <text evidence="1">Belongs to the 4-hydroxybenzoyl-CoA thioesterase family.</text>
</comment>
<evidence type="ECO:0000313" key="4">
    <source>
        <dbReference type="Proteomes" id="UP000326354"/>
    </source>
</evidence>
<dbReference type="SUPFAM" id="SSF54637">
    <property type="entry name" value="Thioesterase/thiol ester dehydrase-isomerase"/>
    <property type="match status" value="1"/>
</dbReference>
<dbReference type="CDD" id="cd00586">
    <property type="entry name" value="4HBT"/>
    <property type="match status" value="1"/>
</dbReference>
<dbReference type="Proteomes" id="UP000326354">
    <property type="component" value="Chromosome"/>
</dbReference>
<dbReference type="GO" id="GO:0047617">
    <property type="term" value="F:fatty acyl-CoA hydrolase activity"/>
    <property type="evidence" value="ECO:0007669"/>
    <property type="project" value="TreeGrafter"/>
</dbReference>
<name>A0A5S9IMW7_UABAM</name>
<dbReference type="RefSeq" id="WP_151968967.1">
    <property type="nucleotide sequence ID" value="NZ_AP019860.1"/>
</dbReference>
<dbReference type="OrthoDB" id="9800856at2"/>
<keyword evidence="2" id="KW-0378">Hydrolase</keyword>
<protein>
    <submittedName>
        <fullName evidence="3">4-hydroxybenzoyl-CoA thioesterase</fullName>
    </submittedName>
</protein>
<dbReference type="Gene3D" id="3.10.129.10">
    <property type="entry name" value="Hotdog Thioesterase"/>
    <property type="match status" value="1"/>
</dbReference>
<dbReference type="KEGG" id="uam:UABAM_03199"/>
<dbReference type="InterPro" id="IPR008272">
    <property type="entry name" value="HB-CoA_thioesterase_AS"/>
</dbReference>
<dbReference type="PANTHER" id="PTHR31793:SF27">
    <property type="entry name" value="NOVEL THIOESTERASE SUPERFAMILY DOMAIN AND SAPOSIN A-TYPE DOMAIN CONTAINING PROTEIN (0610012H03RIK)"/>
    <property type="match status" value="1"/>
</dbReference>
<evidence type="ECO:0000313" key="3">
    <source>
        <dbReference type="EMBL" id="BBM84838.1"/>
    </source>
</evidence>
<evidence type="ECO:0000256" key="1">
    <source>
        <dbReference type="ARBA" id="ARBA00005953"/>
    </source>
</evidence>
<dbReference type="InterPro" id="IPR050563">
    <property type="entry name" value="4-hydroxybenzoyl-CoA_TE"/>
</dbReference>
<accession>A0A5S9IMW7</accession>
<dbReference type="AlphaFoldDB" id="A0A5S9IMW7"/>
<reference evidence="3 4" key="1">
    <citation type="submission" date="2019-08" db="EMBL/GenBank/DDBJ databases">
        <title>Complete genome sequence of Candidatus Uab amorphum.</title>
        <authorList>
            <person name="Shiratori T."/>
            <person name="Suzuki S."/>
            <person name="Kakizawa Y."/>
            <person name="Ishida K."/>
        </authorList>
    </citation>
    <scope>NUCLEOTIDE SEQUENCE [LARGE SCALE GENOMIC DNA]</scope>
    <source>
        <strain evidence="3 4">SRT547</strain>
    </source>
</reference>
<dbReference type="InterPro" id="IPR029069">
    <property type="entry name" value="HotDog_dom_sf"/>
</dbReference>
<keyword evidence="4" id="KW-1185">Reference proteome</keyword>
<evidence type="ECO:0000256" key="2">
    <source>
        <dbReference type="ARBA" id="ARBA00022801"/>
    </source>
</evidence>